<protein>
    <submittedName>
        <fullName evidence="1">Integrase catalytic region</fullName>
    </submittedName>
</protein>
<dbReference type="Proteomes" id="UP000030760">
    <property type="component" value="Unassembled WGS sequence"/>
</dbReference>
<name>M3DI78_9ACTN</name>
<reference evidence="2" key="1">
    <citation type="journal article" date="2013" name="Genome Announc.">
        <title>Draft Genome Sequence of Streptomyces bottropensis ATCC 25435, a Bottromycin-Producing Actinomycete.</title>
        <authorList>
            <person name="Zhang H."/>
            <person name="Zhou W."/>
            <person name="Zhuang Y."/>
            <person name="Liang X."/>
            <person name="Liu T."/>
        </authorList>
    </citation>
    <scope>NUCLEOTIDE SEQUENCE [LARGE SCALE GENOMIC DNA]</scope>
    <source>
        <strain evidence="2">ATCC 25435</strain>
    </source>
</reference>
<dbReference type="AlphaFoldDB" id="M3DI78"/>
<organism evidence="1 2">
    <name type="scientific">Streptomyces bottropensis ATCC 25435</name>
    <dbReference type="NCBI Taxonomy" id="1054862"/>
    <lineage>
        <taxon>Bacteria</taxon>
        <taxon>Bacillati</taxon>
        <taxon>Actinomycetota</taxon>
        <taxon>Actinomycetes</taxon>
        <taxon>Kitasatosporales</taxon>
        <taxon>Streptomycetaceae</taxon>
        <taxon>Streptomyces</taxon>
    </lineage>
</organism>
<gene>
    <name evidence="1" type="ORF">SBD_2048</name>
</gene>
<accession>M3DI78</accession>
<evidence type="ECO:0000313" key="1">
    <source>
        <dbReference type="EMBL" id="EMF56487.1"/>
    </source>
</evidence>
<proteinExistence type="predicted"/>
<dbReference type="EMBL" id="KB405062">
    <property type="protein sequence ID" value="EMF56487.1"/>
    <property type="molecule type" value="Genomic_DNA"/>
</dbReference>
<sequence length="42" mass="4855">MLQRPIELANYMSGEFGRMLDRFGLRRSAGRTEICFDNAMAE</sequence>
<evidence type="ECO:0000313" key="2">
    <source>
        <dbReference type="Proteomes" id="UP000030760"/>
    </source>
</evidence>